<dbReference type="SUPFAM" id="SSF54928">
    <property type="entry name" value="RNA-binding domain, RBD"/>
    <property type="match status" value="1"/>
</dbReference>
<dbReference type="InterPro" id="IPR012677">
    <property type="entry name" value="Nucleotide-bd_a/b_plait_sf"/>
</dbReference>
<comment type="caution">
    <text evidence="2">The sequence shown here is derived from an EMBL/GenBank/DDBJ whole genome shotgun (WGS) entry which is preliminary data.</text>
</comment>
<sequence>MSTAQSAQSTTLSIDVTTMMIKGVPKRMTRNDLMQELNISGFQQLYDFCYLPQDVDSQQHKGYGFVNFVHTWTAQLFRSAWAKRMLTTSSGRSKPVDIVQSSVQGLRANMNKWCGPRTHSIRDPAQKPFLSPLSPTADTKQVLQAQRAVAEG</sequence>
<dbReference type="InterPro" id="IPR035979">
    <property type="entry name" value="RBD_domain_sf"/>
</dbReference>
<dbReference type="InterPro" id="IPR007201">
    <property type="entry name" value="Mei2-like_Rrm_C"/>
</dbReference>
<keyword evidence="3" id="KW-1185">Reference proteome</keyword>
<evidence type="ECO:0000313" key="2">
    <source>
        <dbReference type="EMBL" id="CAE7038686.1"/>
    </source>
</evidence>
<evidence type="ECO:0000259" key="1">
    <source>
        <dbReference type="Pfam" id="PF04059"/>
    </source>
</evidence>
<dbReference type="Gene3D" id="3.30.70.330">
    <property type="match status" value="1"/>
</dbReference>
<accession>A0A812IIZ6</accession>
<feature type="domain" description="Mei2-like C-terminal RNA recognition motif" evidence="1">
    <location>
        <begin position="17"/>
        <end position="105"/>
    </location>
</feature>
<dbReference type="AlphaFoldDB" id="A0A812IIZ6"/>
<proteinExistence type="predicted"/>
<dbReference type="OrthoDB" id="446518at2759"/>
<dbReference type="GO" id="GO:0003676">
    <property type="term" value="F:nucleic acid binding"/>
    <property type="evidence" value="ECO:0007669"/>
    <property type="project" value="InterPro"/>
</dbReference>
<dbReference type="EMBL" id="CAJNDS010000286">
    <property type="protein sequence ID" value="CAE7038686.1"/>
    <property type="molecule type" value="Genomic_DNA"/>
</dbReference>
<organism evidence="2 3">
    <name type="scientific">Symbiodinium natans</name>
    <dbReference type="NCBI Taxonomy" id="878477"/>
    <lineage>
        <taxon>Eukaryota</taxon>
        <taxon>Sar</taxon>
        <taxon>Alveolata</taxon>
        <taxon>Dinophyceae</taxon>
        <taxon>Suessiales</taxon>
        <taxon>Symbiodiniaceae</taxon>
        <taxon>Symbiodinium</taxon>
    </lineage>
</organism>
<dbReference type="Proteomes" id="UP000604046">
    <property type="component" value="Unassembled WGS sequence"/>
</dbReference>
<name>A0A812IIZ6_9DINO</name>
<dbReference type="Pfam" id="PF04059">
    <property type="entry name" value="RRM_2"/>
    <property type="match status" value="1"/>
</dbReference>
<protein>
    <submittedName>
        <fullName evidence="2">ML5 protein</fullName>
    </submittedName>
</protein>
<evidence type="ECO:0000313" key="3">
    <source>
        <dbReference type="Proteomes" id="UP000604046"/>
    </source>
</evidence>
<reference evidence="2" key="1">
    <citation type="submission" date="2021-02" db="EMBL/GenBank/DDBJ databases">
        <authorList>
            <person name="Dougan E. K."/>
            <person name="Rhodes N."/>
            <person name="Thang M."/>
            <person name="Chan C."/>
        </authorList>
    </citation>
    <scope>NUCLEOTIDE SEQUENCE</scope>
</reference>
<gene>
    <name evidence="2" type="primary">ML5</name>
    <name evidence="2" type="ORF">SNAT2548_LOCUS4608</name>
</gene>